<dbReference type="Pfam" id="PF14529">
    <property type="entry name" value="Exo_endo_phos_2"/>
    <property type="match status" value="1"/>
</dbReference>
<dbReference type="InterPro" id="IPR000477">
    <property type="entry name" value="RT_dom"/>
</dbReference>
<keyword evidence="3" id="KW-1185">Reference proteome</keyword>
<dbReference type="PANTHER" id="PTHR36688:SF2">
    <property type="entry name" value="ENDONUCLEASE_EXONUCLEASE_PHOSPHATASE DOMAIN-CONTAINING PROTEIN"/>
    <property type="match status" value="1"/>
</dbReference>
<dbReference type="SUPFAM" id="SSF56219">
    <property type="entry name" value="DNase I-like"/>
    <property type="match status" value="1"/>
</dbReference>
<dbReference type="AlphaFoldDB" id="A0A9J6BJV3"/>
<dbReference type="InterPro" id="IPR043502">
    <property type="entry name" value="DNA/RNA_pol_sf"/>
</dbReference>
<protein>
    <recommendedName>
        <fullName evidence="1">Reverse transcriptase domain-containing protein</fullName>
    </recommendedName>
</protein>
<dbReference type="Proteomes" id="UP001107558">
    <property type="component" value="Chromosome 3"/>
</dbReference>
<sequence>MALIIKKLPVTKVVPSCGSKIKIPHGASQQKLDVFLSPSRFKKRVYDDLQDEDEGSSCSPSPLKVTKTFNKTNYQKISTEKFPPLIVFGQSISKIQEITNSIGSSNVQLKLVKEGIKVFVSTNSDFVKIQESFAKNSFHYYTHQLREEQLSKFVIHGLPKLETDIIKQALESAKLNPVTIKDLNIKKKNYDEHLFYLVSFYKKENITLIDLQDVKAINHIRISWQNFRHTRKGPTQCMNCLRFGHGTANCHLISRCIRCAGDHKSKECPLIQVPDGETLSKIATTKLKCALCGAWTKPPYQSAIPLARHPNAQQNSNVLYSHDELFKIFMDITTQLSGARTKQEQIQIMMSVAIKYAVPYNGRGDTNQVNSHFINDIRKLTNGRTSFFVCGDFNAKHQYWNCTRANNAGKLLYHELCQNNFFIEYPHEHTYIPSYSSNSPSTIDLIVTNKIHKINDLKTIDLTSDHRAVTFTIDASVELDFRPKTFLDFSKANWNKFQDLIHNNLDTSYQMTEKQHIDDYINQFTKTILDAQHKAVPHKTCSNYKLNLPDDLIEKIKIKNTMKRRWQRSRDVTLKAQVRFLERLIKVRVNLVRNENWSHKLSTIKPNHTNVWKLTKFLKKRDSNIPPIKTADGILNTPEEKANKLAEVFESNHLNPLERSSPDFTSLIKNKVSGLRQPLPANELPTFTDADEIFSIIQNLKNPKCPGADQISNRLIKKLPRRGIIHLVNILNACLQLNYFPNKWKFAKIIPIPKPGKVKSNPTSYRPISLLSSLSKILEKVILVRLQHHIEVNNIIPKEQFGFRSNSSTTHQLYKIINNAHEGLKFKKSTGLLSLDVEKAFDRIWHDGLIAKMIDFDFPTNLILITKSFLSERTFKVICNGSYSTIRSIRAGVPQGAVLSPTLYNIYTADIPLNSFYETTMFADDTSFYKTALHHSTISSKLKVASRSIETYMTKWKISINKDKTAAIYITNRRKNEIPTGPIEVFGTFINWQDSIKLLGVHLDKRLTFKYHIENVTRKANIAIRTLYPLINRKSKLHITNKLLLYKLAIRPILTYGYPAFHGIIAATHTRKLQTLQNRTLKNDP</sequence>
<evidence type="ECO:0000313" key="2">
    <source>
        <dbReference type="EMBL" id="KAG5670077.1"/>
    </source>
</evidence>
<comment type="caution">
    <text evidence="2">The sequence shown here is derived from an EMBL/GenBank/DDBJ whole genome shotgun (WGS) entry which is preliminary data.</text>
</comment>
<dbReference type="OrthoDB" id="7791090at2759"/>
<proteinExistence type="predicted"/>
<dbReference type="InterPro" id="IPR052560">
    <property type="entry name" value="RdDP_mobile_element"/>
</dbReference>
<dbReference type="GO" id="GO:0003824">
    <property type="term" value="F:catalytic activity"/>
    <property type="evidence" value="ECO:0007669"/>
    <property type="project" value="InterPro"/>
</dbReference>
<dbReference type="InterPro" id="IPR036691">
    <property type="entry name" value="Endo/exonu/phosph_ase_sf"/>
</dbReference>
<evidence type="ECO:0000313" key="3">
    <source>
        <dbReference type="Proteomes" id="UP001107558"/>
    </source>
</evidence>
<accession>A0A9J6BJV3</accession>
<feature type="domain" description="Reverse transcriptase" evidence="1">
    <location>
        <begin position="733"/>
        <end position="1003"/>
    </location>
</feature>
<dbReference type="InterPro" id="IPR005135">
    <property type="entry name" value="Endo/exonuclease/phosphatase"/>
</dbReference>
<gene>
    <name evidence="2" type="ORF">PVAND_000363</name>
</gene>
<dbReference type="SUPFAM" id="SSF56672">
    <property type="entry name" value="DNA/RNA polymerases"/>
    <property type="match status" value="1"/>
</dbReference>
<dbReference type="Gene3D" id="3.60.10.10">
    <property type="entry name" value="Endonuclease/exonuclease/phosphatase"/>
    <property type="match status" value="1"/>
</dbReference>
<dbReference type="PANTHER" id="PTHR36688">
    <property type="entry name" value="ENDO/EXONUCLEASE/PHOSPHATASE DOMAIN-CONTAINING PROTEIN"/>
    <property type="match status" value="1"/>
</dbReference>
<dbReference type="CDD" id="cd01650">
    <property type="entry name" value="RT_nLTR_like"/>
    <property type="match status" value="1"/>
</dbReference>
<dbReference type="EMBL" id="JADBJN010000003">
    <property type="protein sequence ID" value="KAG5670077.1"/>
    <property type="molecule type" value="Genomic_DNA"/>
</dbReference>
<dbReference type="PROSITE" id="PS50878">
    <property type="entry name" value="RT_POL"/>
    <property type="match status" value="1"/>
</dbReference>
<dbReference type="Pfam" id="PF00078">
    <property type="entry name" value="RVT_1"/>
    <property type="match status" value="1"/>
</dbReference>
<dbReference type="GO" id="GO:0071897">
    <property type="term" value="P:DNA biosynthetic process"/>
    <property type="evidence" value="ECO:0007669"/>
    <property type="project" value="UniProtKB-ARBA"/>
</dbReference>
<organism evidence="2 3">
    <name type="scientific">Polypedilum vanderplanki</name>
    <name type="common">Sleeping chironomid midge</name>
    <dbReference type="NCBI Taxonomy" id="319348"/>
    <lineage>
        <taxon>Eukaryota</taxon>
        <taxon>Metazoa</taxon>
        <taxon>Ecdysozoa</taxon>
        <taxon>Arthropoda</taxon>
        <taxon>Hexapoda</taxon>
        <taxon>Insecta</taxon>
        <taxon>Pterygota</taxon>
        <taxon>Neoptera</taxon>
        <taxon>Endopterygota</taxon>
        <taxon>Diptera</taxon>
        <taxon>Nematocera</taxon>
        <taxon>Chironomoidea</taxon>
        <taxon>Chironomidae</taxon>
        <taxon>Chironominae</taxon>
        <taxon>Polypedilum</taxon>
        <taxon>Polypedilum</taxon>
    </lineage>
</organism>
<reference evidence="2" key="1">
    <citation type="submission" date="2021-03" db="EMBL/GenBank/DDBJ databases">
        <title>Chromosome level genome of the anhydrobiotic midge Polypedilum vanderplanki.</title>
        <authorList>
            <person name="Yoshida Y."/>
            <person name="Kikawada T."/>
            <person name="Gusev O."/>
        </authorList>
    </citation>
    <scope>NUCLEOTIDE SEQUENCE</scope>
    <source>
        <strain evidence="2">NIAS01</strain>
        <tissue evidence="2">Whole body or cell culture</tissue>
    </source>
</reference>
<evidence type="ECO:0000259" key="1">
    <source>
        <dbReference type="PROSITE" id="PS50878"/>
    </source>
</evidence>
<name>A0A9J6BJV3_POLVA</name>